<organism evidence="9 10">
    <name type="scientific">Eleginops maclovinus</name>
    <name type="common">Patagonian blennie</name>
    <name type="synonym">Eleginus maclovinus</name>
    <dbReference type="NCBI Taxonomy" id="56733"/>
    <lineage>
        <taxon>Eukaryota</taxon>
        <taxon>Metazoa</taxon>
        <taxon>Chordata</taxon>
        <taxon>Craniata</taxon>
        <taxon>Vertebrata</taxon>
        <taxon>Euteleostomi</taxon>
        <taxon>Actinopterygii</taxon>
        <taxon>Neopterygii</taxon>
        <taxon>Teleostei</taxon>
        <taxon>Neoteleostei</taxon>
        <taxon>Acanthomorphata</taxon>
        <taxon>Eupercaria</taxon>
        <taxon>Perciformes</taxon>
        <taxon>Notothenioidei</taxon>
        <taxon>Eleginopidae</taxon>
        <taxon>Eleginops</taxon>
    </lineage>
</organism>
<keyword evidence="3" id="KW-0493">Microtubule</keyword>
<dbReference type="GO" id="GO:0000226">
    <property type="term" value="P:microtubule cytoskeleton organization"/>
    <property type="evidence" value="ECO:0007669"/>
    <property type="project" value="TreeGrafter"/>
</dbReference>
<keyword evidence="2" id="KW-0436">Ligase</keyword>
<dbReference type="Proteomes" id="UP001346869">
    <property type="component" value="Unassembled WGS sequence"/>
</dbReference>
<keyword evidence="5" id="KW-0067">ATP-binding</keyword>
<feature type="region of interest" description="Disordered" evidence="8">
    <location>
        <begin position="399"/>
        <end position="425"/>
    </location>
</feature>
<dbReference type="Pfam" id="PF03133">
    <property type="entry name" value="TTL"/>
    <property type="match status" value="1"/>
</dbReference>
<dbReference type="Gene3D" id="3.30.470.20">
    <property type="entry name" value="ATP-grasp fold, B domain"/>
    <property type="match status" value="1"/>
</dbReference>
<feature type="compositionally biased region" description="Low complexity" evidence="8">
    <location>
        <begin position="1068"/>
        <end position="1083"/>
    </location>
</feature>
<dbReference type="FunFam" id="3.30.470.20:FF:000009">
    <property type="entry name" value="tubulin polyglutamylase TTLL5 isoform X1"/>
    <property type="match status" value="1"/>
</dbReference>
<reference evidence="9 10" key="1">
    <citation type="journal article" date="2023" name="Genes (Basel)">
        <title>Chromosome-Level Genome Assembly and Circadian Gene Repertoire of the Patagonia Blennie Eleginops maclovinus-The Closest Ancestral Proxy of Antarctic Cryonotothenioids.</title>
        <authorList>
            <person name="Cheng C.C."/>
            <person name="Rivera-Colon A.G."/>
            <person name="Minhas B.F."/>
            <person name="Wilson L."/>
            <person name="Rayamajhi N."/>
            <person name="Vargas-Chacoff L."/>
            <person name="Catchen J.M."/>
        </authorList>
    </citation>
    <scope>NUCLEOTIDE SEQUENCE [LARGE SCALE GENOMIC DNA]</scope>
    <source>
        <strain evidence="9">JMC-PN-2008</strain>
    </source>
</reference>
<feature type="compositionally biased region" description="Polar residues" evidence="8">
    <location>
        <begin position="1269"/>
        <end position="1286"/>
    </location>
</feature>
<dbReference type="GO" id="GO:0005874">
    <property type="term" value="C:microtubule"/>
    <property type="evidence" value="ECO:0007669"/>
    <property type="project" value="UniProtKB-KW"/>
</dbReference>
<evidence type="ECO:0000256" key="8">
    <source>
        <dbReference type="SAM" id="MobiDB-lite"/>
    </source>
</evidence>
<accession>A0AAN8AC76</accession>
<protein>
    <recommendedName>
        <fullName evidence="6">Tubulin--tyrosine ligase-like protein 5</fullName>
    </recommendedName>
</protein>
<evidence type="ECO:0000256" key="5">
    <source>
        <dbReference type="ARBA" id="ARBA00022840"/>
    </source>
</evidence>
<proteinExistence type="inferred from homology"/>
<name>A0AAN8AC76_ELEMC</name>
<evidence type="ECO:0000256" key="6">
    <source>
        <dbReference type="ARBA" id="ARBA00041448"/>
    </source>
</evidence>
<dbReference type="PANTHER" id="PTHR12241">
    <property type="entry name" value="TUBULIN POLYGLUTAMYLASE"/>
    <property type="match status" value="1"/>
</dbReference>
<dbReference type="GO" id="GO:0005524">
    <property type="term" value="F:ATP binding"/>
    <property type="evidence" value="ECO:0007669"/>
    <property type="project" value="UniProtKB-KW"/>
</dbReference>
<feature type="compositionally biased region" description="Polar residues" evidence="8">
    <location>
        <begin position="474"/>
        <end position="495"/>
    </location>
</feature>
<feature type="compositionally biased region" description="Basic and acidic residues" evidence="8">
    <location>
        <begin position="612"/>
        <end position="625"/>
    </location>
</feature>
<gene>
    <name evidence="9" type="ORF">PBY51_010575</name>
</gene>
<comment type="caution">
    <text evidence="9">The sequence shown here is derived from an EMBL/GenBank/DDBJ whole genome shotgun (WGS) entry which is preliminary data.</text>
</comment>
<dbReference type="GO" id="GO:0070740">
    <property type="term" value="F:tubulin-glutamic acid ligase activity"/>
    <property type="evidence" value="ECO:0007669"/>
    <property type="project" value="TreeGrafter"/>
</dbReference>
<keyword evidence="10" id="KW-1185">Reference proteome</keyword>
<keyword evidence="4" id="KW-0547">Nucleotide-binding</keyword>
<dbReference type="PANTHER" id="PTHR12241:SF145">
    <property type="entry name" value="TUBULIN POLYGLUTAMYLASE TTLL5"/>
    <property type="match status" value="1"/>
</dbReference>
<comment type="similarity">
    <text evidence="1">Belongs to the tubulin--tyrosine ligase family.</text>
</comment>
<evidence type="ECO:0000256" key="4">
    <source>
        <dbReference type="ARBA" id="ARBA00022741"/>
    </source>
</evidence>
<evidence type="ECO:0000313" key="10">
    <source>
        <dbReference type="Proteomes" id="UP001346869"/>
    </source>
</evidence>
<feature type="region of interest" description="Disordered" evidence="8">
    <location>
        <begin position="860"/>
        <end position="918"/>
    </location>
</feature>
<evidence type="ECO:0000313" key="9">
    <source>
        <dbReference type="EMBL" id="KAK5857321.1"/>
    </source>
</evidence>
<dbReference type="GO" id="GO:0015631">
    <property type="term" value="F:tubulin binding"/>
    <property type="evidence" value="ECO:0007669"/>
    <property type="project" value="TreeGrafter"/>
</dbReference>
<dbReference type="EMBL" id="JAUZQC010000016">
    <property type="protein sequence ID" value="KAK5857321.1"/>
    <property type="molecule type" value="Genomic_DNA"/>
</dbReference>
<evidence type="ECO:0000256" key="1">
    <source>
        <dbReference type="ARBA" id="ARBA00006820"/>
    </source>
</evidence>
<feature type="compositionally biased region" description="Basic and acidic residues" evidence="8">
    <location>
        <begin position="1"/>
        <end position="11"/>
    </location>
</feature>
<feature type="region of interest" description="Disordered" evidence="8">
    <location>
        <begin position="603"/>
        <end position="641"/>
    </location>
</feature>
<feature type="compositionally biased region" description="Basic and acidic residues" evidence="8">
    <location>
        <begin position="399"/>
        <end position="408"/>
    </location>
</feature>
<feature type="region of interest" description="Disordered" evidence="8">
    <location>
        <begin position="1"/>
        <end position="22"/>
    </location>
</feature>
<evidence type="ECO:0000256" key="2">
    <source>
        <dbReference type="ARBA" id="ARBA00022598"/>
    </source>
</evidence>
<feature type="region of interest" description="Disordered" evidence="8">
    <location>
        <begin position="474"/>
        <end position="516"/>
    </location>
</feature>
<dbReference type="PROSITE" id="PS51221">
    <property type="entry name" value="TTL"/>
    <property type="match status" value="1"/>
</dbReference>
<evidence type="ECO:0000256" key="7">
    <source>
        <dbReference type="ARBA" id="ARBA00049274"/>
    </source>
</evidence>
<reference evidence="9 10" key="2">
    <citation type="journal article" date="2023" name="Mol. Biol. Evol.">
        <title>Genomics of Secondarily Temperate Adaptation in the Only Non-Antarctic Icefish.</title>
        <authorList>
            <person name="Rivera-Colon A.G."/>
            <person name="Rayamajhi N."/>
            <person name="Minhas B.F."/>
            <person name="Madrigal G."/>
            <person name="Bilyk K.T."/>
            <person name="Yoon V."/>
            <person name="Hune M."/>
            <person name="Gregory S."/>
            <person name="Cheng C.H.C."/>
            <person name="Catchen J.M."/>
        </authorList>
    </citation>
    <scope>NUCLEOTIDE SEQUENCE [LARGE SCALE GENOMIC DNA]</scope>
    <source>
        <strain evidence="9">JMC-PN-2008</strain>
    </source>
</reference>
<feature type="region of interest" description="Disordered" evidence="8">
    <location>
        <begin position="1064"/>
        <end position="1091"/>
    </location>
</feature>
<dbReference type="InterPro" id="IPR004344">
    <property type="entry name" value="TTL/TTLL_fam"/>
</dbReference>
<dbReference type="GO" id="GO:0036064">
    <property type="term" value="C:ciliary basal body"/>
    <property type="evidence" value="ECO:0007669"/>
    <property type="project" value="TreeGrafter"/>
</dbReference>
<comment type="catalytic activity">
    <reaction evidence="7">
        <text>L-glutamyl-[protein] + L-glutamate + ATP = gamma-L-glutamyl-L-glutamyl-[protein] + ADP + phosphate + H(+)</text>
        <dbReference type="Rhea" id="RHEA:60144"/>
        <dbReference type="Rhea" id="RHEA-COMP:10208"/>
        <dbReference type="Rhea" id="RHEA-COMP:15517"/>
        <dbReference type="ChEBI" id="CHEBI:15378"/>
        <dbReference type="ChEBI" id="CHEBI:29973"/>
        <dbReference type="ChEBI" id="CHEBI:29985"/>
        <dbReference type="ChEBI" id="CHEBI:30616"/>
        <dbReference type="ChEBI" id="CHEBI:43474"/>
        <dbReference type="ChEBI" id="CHEBI:143622"/>
        <dbReference type="ChEBI" id="CHEBI:456216"/>
    </reaction>
    <physiologicalReaction direction="left-to-right" evidence="7">
        <dbReference type="Rhea" id="RHEA:60145"/>
    </physiologicalReaction>
</comment>
<sequence>MPAVVRVKEDSESSSEDEQEDHPCIAWSGVSKAIPVLLFFPEAAVSKDGEICSIGERYHLAFKIVRTESRLVRGILTNHGFHEVHPNSNDFNLMWTGSHLKPYILRSLQDFQKVNHFPRSYELTRKDRLYKNIQRMQQTHGFKNFHIVPQTFVLPSEYQEFCNCFAKDKGPWIIKPVASSRGRGIYLVSNPNQISMDENILVSRYINNPLLIDEFKFDVRLYVLVTSYDPVLIYVYEEGLARFATVKYDRTSKNIKNTFMHLTNYSVNKKSSDYVSCDDPEVEDYGNKWSMSALLRYLKQEGKDTTLLMRQVEDLIIKALLSAELQIATACKTYVPHKTNCFELYGFDVLIDSNLKPWLLEVNLSPSLACDAPLDLKIKASMIADMFSLVGFVCQDPLSRKPRSDRVPLDPGLRPPSAGKTQALLPNDATTANALGSLHSTTAPSFDAGSAAGRLLNQTDLGSTLYCKPLSAPTATAHSTNRMRQRPASASNSETEGSKDKPGPKQGQGDSTLSMTAEEVKVLRRIKEEYERRGGFVRIFPTAETWEIYGGYLESKTSLNYMLANRLFHGRNGSGNVQLEVDAVHCCHVVQYERKLLSLEARKARQRHLTHRSAEAKKKSGKESKTSPAESSSQEGEECVRDERELVKQALERVSHRDLVAEQRKQVATPLERCHGNPLSSSEAAMFTARPRVNLLNILQQGWDLSKVQARMAFSSYLQRVQQRLLAESRANAIPAWPDKDNDQMELVIRFLRRAASNLQQDIKVVLPSRQLPIQDRRRILSHQLGEFIHCYNKETEHIVKNQENSKEERCINPGVFQEYITAASENDLEEVLTFYTQKNKSANVFLGTKVRSAKKDVHEVNASGDSGHCENSKTLSVAKEDSSASESSLSTGKFSSDPDIKVTERQPPVHTEDQQAAARFGRIQPEVRASQHCSGFPVTLDRTHFPLQHDSPAPTSLPLHCPPPPPPLQPPSYAQSLSKSQFCLSETLCDPPAYTPTLMVTQPPKATWTFASTGSNTACAGTPTQVLRRIQSFTMSSQTSGATTSLPSATHIYSQKLSRPTSAGQVSVIKRSSSSKLKSNSSGTIKELNSQAQSNQQAFISALKKLADKQVARHYTSSSHINLLTQHLTNLNLANRMMGKESATLNPKVRPTAATTPGPLKAVHSEQIGVAAQATTGVKYDGFQRVAQLFEVPLPGSTSHRPLKDEEDLWDGQMQSAYSLVTGVNPQQRYEPPQGSYQLQFAIQKLQQQRLQSRPFLDQSHCRHQAQYPEQTGTPLAPTSSSCPPSSFHVRTNHSHVHSQTCVSPILAPKPPSTAREGQIRKTATKRLIKQKSAESSAGGSVSGGQHVVYEAICGKTGLSVYRKLLQGQEPSHR</sequence>
<dbReference type="SUPFAM" id="SSF56059">
    <property type="entry name" value="Glutathione synthetase ATP-binding domain-like"/>
    <property type="match status" value="1"/>
</dbReference>
<evidence type="ECO:0000256" key="3">
    <source>
        <dbReference type="ARBA" id="ARBA00022701"/>
    </source>
</evidence>
<feature type="region of interest" description="Disordered" evidence="8">
    <location>
        <begin position="1267"/>
        <end position="1287"/>
    </location>
</feature>